<dbReference type="EMBL" id="DAKRPA010000170">
    <property type="protein sequence ID" value="DAZ96336.1"/>
    <property type="molecule type" value="Genomic_DNA"/>
</dbReference>
<feature type="chain" id="PRO_5043875723" evidence="2">
    <location>
        <begin position="19"/>
        <end position="289"/>
    </location>
</feature>
<feature type="compositionally biased region" description="Low complexity" evidence="1">
    <location>
        <begin position="221"/>
        <end position="241"/>
    </location>
</feature>
<reference evidence="3" key="2">
    <citation type="journal article" date="2023" name="Microbiol Resour">
        <title>Decontamination and Annotation of the Draft Genome Sequence of the Oomycete Lagenidium giganteum ARSEF 373.</title>
        <authorList>
            <person name="Morgan W.R."/>
            <person name="Tartar A."/>
        </authorList>
    </citation>
    <scope>NUCLEOTIDE SEQUENCE</scope>
    <source>
        <strain evidence="3">ARSEF 373</strain>
    </source>
</reference>
<evidence type="ECO:0000256" key="2">
    <source>
        <dbReference type="SAM" id="SignalP"/>
    </source>
</evidence>
<keyword evidence="2" id="KW-0732">Signal</keyword>
<reference evidence="3" key="1">
    <citation type="submission" date="2022-11" db="EMBL/GenBank/DDBJ databases">
        <authorList>
            <person name="Morgan W.R."/>
            <person name="Tartar A."/>
        </authorList>
    </citation>
    <scope>NUCLEOTIDE SEQUENCE</scope>
    <source>
        <strain evidence="3">ARSEF 373</strain>
    </source>
</reference>
<name>A0AAV2YSB5_9STRA</name>
<accession>A0AAV2YSB5</accession>
<dbReference type="AlphaFoldDB" id="A0AAV2YSB5"/>
<gene>
    <name evidence="3" type="ORF">N0F65_007986</name>
</gene>
<protein>
    <submittedName>
        <fullName evidence="3">Uncharacterized protein</fullName>
    </submittedName>
</protein>
<organism evidence="3 4">
    <name type="scientific">Lagenidium giganteum</name>
    <dbReference type="NCBI Taxonomy" id="4803"/>
    <lineage>
        <taxon>Eukaryota</taxon>
        <taxon>Sar</taxon>
        <taxon>Stramenopiles</taxon>
        <taxon>Oomycota</taxon>
        <taxon>Peronosporomycetes</taxon>
        <taxon>Pythiales</taxon>
        <taxon>Pythiaceae</taxon>
    </lineage>
</organism>
<sequence length="289" mass="30024">MQLQTLCKLAVALVGVSAMCSVDAAIKGNSTAKNSNMSMSVGDGTTVQAKGSTTVFLDTEYNPAKCILQFDSLQCDDKSCGELNGYKLQCVAVDGKKKKKCQCSPDVAEVCQNETAVEGTVPQFGDCSSGRKCVDSYGHVPTGGEAKTCAEKLHCVKEIDTDASKPAKICHTCRSCIAQNDKSKTLSSKKRFDCTKICPQEILDELNKRNKKGVGIADEFSSSSGSSESSESGSSSGSATTSKKKKSNSTSDSSASKKSAGGKKSSSATSPSTIVGAIVAVACSFAMLS</sequence>
<evidence type="ECO:0000256" key="1">
    <source>
        <dbReference type="SAM" id="MobiDB-lite"/>
    </source>
</evidence>
<evidence type="ECO:0000313" key="4">
    <source>
        <dbReference type="Proteomes" id="UP001146120"/>
    </source>
</evidence>
<keyword evidence="4" id="KW-1185">Reference proteome</keyword>
<proteinExistence type="predicted"/>
<dbReference type="Proteomes" id="UP001146120">
    <property type="component" value="Unassembled WGS sequence"/>
</dbReference>
<feature type="signal peptide" evidence="2">
    <location>
        <begin position="1"/>
        <end position="18"/>
    </location>
</feature>
<evidence type="ECO:0000313" key="3">
    <source>
        <dbReference type="EMBL" id="DAZ96336.1"/>
    </source>
</evidence>
<feature type="compositionally biased region" description="Low complexity" evidence="1">
    <location>
        <begin position="248"/>
        <end position="271"/>
    </location>
</feature>
<feature type="region of interest" description="Disordered" evidence="1">
    <location>
        <begin position="217"/>
        <end position="271"/>
    </location>
</feature>
<comment type="caution">
    <text evidence="3">The sequence shown here is derived from an EMBL/GenBank/DDBJ whole genome shotgun (WGS) entry which is preliminary data.</text>
</comment>